<evidence type="ECO:0000259" key="12">
    <source>
        <dbReference type="Pfam" id="PF02782"/>
    </source>
</evidence>
<name>A0A2T4Q428_STAWA</name>
<evidence type="ECO:0000256" key="4">
    <source>
        <dbReference type="ARBA" id="ARBA00022741"/>
    </source>
</evidence>
<dbReference type="Pfam" id="PF00370">
    <property type="entry name" value="FGGY_N"/>
    <property type="match status" value="1"/>
</dbReference>
<proteinExistence type="inferred from homology"/>
<evidence type="ECO:0000256" key="2">
    <source>
        <dbReference type="ARBA" id="ARBA00022629"/>
    </source>
</evidence>
<dbReference type="STRING" id="1194526.A284_01840"/>
<feature type="binding site" evidence="8">
    <location>
        <begin position="82"/>
        <end position="83"/>
    </location>
    <ligand>
        <name>substrate</name>
    </ligand>
</feature>
<dbReference type="HAMAP" id="MF_02220">
    <property type="entry name" value="XylB"/>
    <property type="match status" value="1"/>
</dbReference>
<keyword evidence="4 8" id="KW-0547">Nucleotide-binding</keyword>
<comment type="similarity">
    <text evidence="1 8 9">Belongs to the FGGY kinase family.</text>
</comment>
<dbReference type="EMBL" id="PZEV01000001">
    <property type="protein sequence ID" value="PTI52730.1"/>
    <property type="molecule type" value="Genomic_DNA"/>
</dbReference>
<dbReference type="PANTHER" id="PTHR43095">
    <property type="entry name" value="SUGAR KINASE"/>
    <property type="match status" value="1"/>
</dbReference>
<feature type="active site" description="Proton acceptor" evidence="8">
    <location>
        <position position="236"/>
    </location>
</feature>
<keyword evidence="7 8" id="KW-0119">Carbohydrate metabolism</keyword>
<feature type="site" description="Important for activity" evidence="8">
    <location>
        <position position="9"/>
    </location>
</feature>
<dbReference type="EC" id="2.7.1.17" evidence="8 10"/>
<evidence type="ECO:0000256" key="8">
    <source>
        <dbReference type="HAMAP-Rule" id="MF_02220"/>
    </source>
</evidence>
<dbReference type="GO" id="GO:0004856">
    <property type="term" value="F:D-xylulokinase activity"/>
    <property type="evidence" value="ECO:0007669"/>
    <property type="project" value="UniProtKB-UniRule"/>
</dbReference>
<dbReference type="Gene3D" id="3.30.420.40">
    <property type="match status" value="2"/>
</dbReference>
<dbReference type="PROSITE" id="PS00933">
    <property type="entry name" value="FGGY_KINASES_1"/>
    <property type="match status" value="1"/>
</dbReference>
<dbReference type="InterPro" id="IPR050406">
    <property type="entry name" value="FGGY_Carb_Kinase"/>
</dbReference>
<evidence type="ECO:0000256" key="5">
    <source>
        <dbReference type="ARBA" id="ARBA00022777"/>
    </source>
</evidence>
<reference evidence="13 14" key="1">
    <citation type="journal article" date="2016" name="Front. Microbiol.">
        <title>Comprehensive Phylogenetic Analysis of Bovine Non-aureus Staphylococci Species Based on Whole-Genome Sequencing.</title>
        <authorList>
            <person name="Naushad S."/>
            <person name="Barkema H.W."/>
            <person name="Luby C."/>
            <person name="Condas L.A."/>
            <person name="Nobrega D.B."/>
            <person name="Carson D.A."/>
            <person name="De Buck J."/>
        </authorList>
    </citation>
    <scope>NUCLEOTIDE SEQUENCE [LARGE SCALE GENOMIC DNA]</scope>
    <source>
        <strain evidence="13 14">SNUC 2993</strain>
    </source>
</reference>
<comment type="catalytic activity">
    <reaction evidence="8 10">
        <text>D-xylulose + ATP = D-xylulose 5-phosphate + ADP + H(+)</text>
        <dbReference type="Rhea" id="RHEA:10964"/>
        <dbReference type="ChEBI" id="CHEBI:15378"/>
        <dbReference type="ChEBI" id="CHEBI:17140"/>
        <dbReference type="ChEBI" id="CHEBI:30616"/>
        <dbReference type="ChEBI" id="CHEBI:57737"/>
        <dbReference type="ChEBI" id="CHEBI:456216"/>
        <dbReference type="EC" id="2.7.1.17"/>
    </reaction>
</comment>
<keyword evidence="6 8" id="KW-0067">ATP-binding</keyword>
<feature type="domain" description="Carbohydrate kinase FGGY C-terminal" evidence="12">
    <location>
        <begin position="253"/>
        <end position="438"/>
    </location>
</feature>
<dbReference type="CDD" id="cd07808">
    <property type="entry name" value="ASKHA_NBD_FGGY_EcXK-like"/>
    <property type="match status" value="1"/>
</dbReference>
<dbReference type="PANTHER" id="PTHR43095:SF5">
    <property type="entry name" value="XYLULOSE KINASE"/>
    <property type="match status" value="1"/>
</dbReference>
<dbReference type="GO" id="GO:0042732">
    <property type="term" value="P:D-xylose metabolic process"/>
    <property type="evidence" value="ECO:0007669"/>
    <property type="project" value="UniProtKB-KW"/>
</dbReference>
<comment type="function">
    <text evidence="8">Catalyzes the phosphorylation of D-xylulose to D-xylulose 5-phosphate.</text>
</comment>
<dbReference type="SUPFAM" id="SSF53067">
    <property type="entry name" value="Actin-like ATPase domain"/>
    <property type="match status" value="2"/>
</dbReference>
<dbReference type="PROSITE" id="PS00445">
    <property type="entry name" value="FGGY_KINASES_2"/>
    <property type="match status" value="1"/>
</dbReference>
<dbReference type="InterPro" id="IPR006000">
    <property type="entry name" value="Xylulokinase"/>
</dbReference>
<keyword evidence="2 8" id="KW-0859">Xylose metabolism</keyword>
<dbReference type="NCBIfam" id="TIGR01312">
    <property type="entry name" value="XylB"/>
    <property type="match status" value="1"/>
</dbReference>
<keyword evidence="3 8" id="KW-0808">Transferase</keyword>
<evidence type="ECO:0000313" key="14">
    <source>
        <dbReference type="Proteomes" id="UP000240717"/>
    </source>
</evidence>
<keyword evidence="5 8" id="KW-0418">Kinase</keyword>
<evidence type="ECO:0000259" key="11">
    <source>
        <dbReference type="Pfam" id="PF00370"/>
    </source>
</evidence>
<dbReference type="PIRSF" id="PIRSF000538">
    <property type="entry name" value="GlpK"/>
    <property type="match status" value="1"/>
</dbReference>
<dbReference type="Proteomes" id="UP000240717">
    <property type="component" value="Unassembled WGS sequence"/>
</dbReference>
<sequence>MKEVVLGIDLGTSSIKVIAVNQQGDVIESKNASLSLIQEQSGYSEQDPEAWFQATKKAIIALTSSSKMKDYDVKGISFSGQMHGIVIVDKDGHVLRNAILWNDTRNSEQCRQIIDKFGHRVNENPVLEGFTLPKMLWVQQHEPNIWKNVDYFMLPKDYLRYRLTGNIHMEYSDAASTLLLSPKTNQWTKDLGDTFEMGDIYPSLVASHAFTGNILPSIAEELGLNEDVATFAGGGDNACGAIGAGVIHDKETLCSIGTSGVILNVEHQSVTEYDDNLHFFNHAIPETYYAMGVTLAAGYSLNWLKNTFFEEESFDQLIQWAGQSTIGANGLLFAPYLAGERTPHGDASIRGSFIGISGQHTKADFVRAVIEGITYSLYDSIQLIRQAGNEINTVISIGGGAKSDFWLQLQADVFNTSVKKLKHEEGPSMGAAIIAAYGLGWYQSFEDCVNDFIKVENIFKPNMDKHKQYEYYHNIYKDIYTHTKDITAKLIK</sequence>
<evidence type="ECO:0000256" key="1">
    <source>
        <dbReference type="ARBA" id="ARBA00009156"/>
    </source>
</evidence>
<evidence type="ECO:0000256" key="7">
    <source>
        <dbReference type="ARBA" id="ARBA00023277"/>
    </source>
</evidence>
<evidence type="ECO:0000256" key="3">
    <source>
        <dbReference type="ARBA" id="ARBA00022679"/>
    </source>
</evidence>
<dbReference type="InterPro" id="IPR018484">
    <property type="entry name" value="FGGY_N"/>
</dbReference>
<dbReference type="GO" id="GO:0005524">
    <property type="term" value="F:ATP binding"/>
    <property type="evidence" value="ECO:0007669"/>
    <property type="project" value="UniProtKB-UniRule"/>
</dbReference>
<evidence type="ECO:0000256" key="6">
    <source>
        <dbReference type="ARBA" id="ARBA00022840"/>
    </source>
</evidence>
<dbReference type="Pfam" id="PF02782">
    <property type="entry name" value="FGGY_C"/>
    <property type="match status" value="1"/>
</dbReference>
<accession>A0A2T4Q428</accession>
<comment type="caution">
    <text evidence="13">The sequence shown here is derived from an EMBL/GenBank/DDBJ whole genome shotgun (WGS) entry which is preliminary data.</text>
</comment>
<dbReference type="GO" id="GO:0005998">
    <property type="term" value="P:xylulose catabolic process"/>
    <property type="evidence" value="ECO:0007669"/>
    <property type="project" value="UniProtKB-UniRule"/>
</dbReference>
<feature type="domain" description="Carbohydrate kinase FGGY N-terminal" evidence="11">
    <location>
        <begin position="4"/>
        <end position="243"/>
    </location>
</feature>
<dbReference type="InterPro" id="IPR043129">
    <property type="entry name" value="ATPase_NBD"/>
</dbReference>
<gene>
    <name evidence="8 10 13" type="primary">xylB</name>
    <name evidence="13" type="ORF">BU085_00485</name>
</gene>
<dbReference type="AlphaFoldDB" id="A0A2T4Q428"/>
<dbReference type="RefSeq" id="WP_107532289.1">
    <property type="nucleotide sequence ID" value="NZ_PZEV01000001.1"/>
</dbReference>
<evidence type="ECO:0000256" key="10">
    <source>
        <dbReference type="RuleBase" id="RU364073"/>
    </source>
</evidence>
<evidence type="ECO:0000313" key="13">
    <source>
        <dbReference type="EMBL" id="PTI52730.1"/>
    </source>
</evidence>
<protein>
    <recommendedName>
        <fullName evidence="8 10">Xylulose kinase</fullName>
        <shortName evidence="8 10">Xylulokinase</shortName>
        <ecNumber evidence="8 10">2.7.1.17</ecNumber>
    </recommendedName>
</protein>
<evidence type="ECO:0000256" key="9">
    <source>
        <dbReference type="RuleBase" id="RU003733"/>
    </source>
</evidence>
<dbReference type="InterPro" id="IPR018483">
    <property type="entry name" value="Carb_kinase_FGGY_CS"/>
</dbReference>
<dbReference type="InterPro" id="IPR000577">
    <property type="entry name" value="Carb_kinase_FGGY"/>
</dbReference>
<dbReference type="InterPro" id="IPR018485">
    <property type="entry name" value="FGGY_C"/>
</dbReference>
<organism evidence="13 14">
    <name type="scientific">Staphylococcus warneri</name>
    <dbReference type="NCBI Taxonomy" id="1292"/>
    <lineage>
        <taxon>Bacteria</taxon>
        <taxon>Bacillati</taxon>
        <taxon>Bacillota</taxon>
        <taxon>Bacilli</taxon>
        <taxon>Bacillales</taxon>
        <taxon>Staphylococcaceae</taxon>
        <taxon>Staphylococcus</taxon>
    </lineage>
</organism>